<dbReference type="GO" id="GO:0005905">
    <property type="term" value="C:clathrin-coated pit"/>
    <property type="evidence" value="ECO:0007669"/>
    <property type="project" value="TreeGrafter"/>
</dbReference>
<dbReference type="GO" id="GO:0005546">
    <property type="term" value="F:phosphatidylinositol-4,5-bisphosphate binding"/>
    <property type="evidence" value="ECO:0007669"/>
    <property type="project" value="TreeGrafter"/>
</dbReference>
<accession>A0AAV9IMW2</accession>
<dbReference type="InterPro" id="IPR014712">
    <property type="entry name" value="ANTH_dom_sf"/>
</dbReference>
<dbReference type="PANTHER" id="PTHR22951:SF5">
    <property type="entry name" value="PHOSPHATIDYLINOSITOL-BINDING CLATHRIN ASSEMBLY PROTEIN LAP"/>
    <property type="match status" value="1"/>
</dbReference>
<dbReference type="GO" id="GO:0005545">
    <property type="term" value="F:1-phosphatidylinositol binding"/>
    <property type="evidence" value="ECO:0007669"/>
    <property type="project" value="InterPro"/>
</dbReference>
<dbReference type="InterPro" id="IPR011417">
    <property type="entry name" value="ANTH_dom"/>
</dbReference>
<dbReference type="EMBL" id="JANCYU010000070">
    <property type="protein sequence ID" value="KAK4528852.1"/>
    <property type="molecule type" value="Genomic_DNA"/>
</dbReference>
<proteinExistence type="predicted"/>
<keyword evidence="4" id="KW-1185">Reference proteome</keyword>
<dbReference type="Pfam" id="PF07651">
    <property type="entry name" value="ANTH"/>
    <property type="match status" value="1"/>
</dbReference>
<dbReference type="Gene3D" id="1.25.40.90">
    <property type="match status" value="1"/>
</dbReference>
<dbReference type="InterPro" id="IPR045192">
    <property type="entry name" value="AP180-like"/>
</dbReference>
<dbReference type="SUPFAM" id="SSF48464">
    <property type="entry name" value="ENTH/VHS domain"/>
    <property type="match status" value="1"/>
</dbReference>
<dbReference type="InterPro" id="IPR008942">
    <property type="entry name" value="ENTH_VHS"/>
</dbReference>
<dbReference type="GO" id="GO:0048268">
    <property type="term" value="P:clathrin coat assembly"/>
    <property type="evidence" value="ECO:0007669"/>
    <property type="project" value="InterPro"/>
</dbReference>
<feature type="compositionally biased region" description="Basic and acidic residues" evidence="1">
    <location>
        <begin position="410"/>
        <end position="420"/>
    </location>
</feature>
<protein>
    <recommendedName>
        <fullName evidence="2">ENTH domain-containing protein</fullName>
    </recommendedName>
</protein>
<feature type="compositionally biased region" description="Low complexity" evidence="1">
    <location>
        <begin position="530"/>
        <end position="540"/>
    </location>
</feature>
<dbReference type="Proteomes" id="UP001300502">
    <property type="component" value="Unassembled WGS sequence"/>
</dbReference>
<dbReference type="GO" id="GO:0030136">
    <property type="term" value="C:clathrin-coated vesicle"/>
    <property type="evidence" value="ECO:0007669"/>
    <property type="project" value="InterPro"/>
</dbReference>
<dbReference type="GO" id="GO:0000149">
    <property type="term" value="F:SNARE binding"/>
    <property type="evidence" value="ECO:0007669"/>
    <property type="project" value="TreeGrafter"/>
</dbReference>
<dbReference type="Gene3D" id="1.20.58.150">
    <property type="entry name" value="ANTH domain"/>
    <property type="match status" value="1"/>
</dbReference>
<dbReference type="SMART" id="SM00273">
    <property type="entry name" value="ENTH"/>
    <property type="match status" value="1"/>
</dbReference>
<name>A0AAV9IMW2_9RHOD</name>
<dbReference type="GO" id="GO:0006900">
    <property type="term" value="P:vesicle budding from membrane"/>
    <property type="evidence" value="ECO:0007669"/>
    <property type="project" value="TreeGrafter"/>
</dbReference>
<reference evidence="3 4" key="1">
    <citation type="submission" date="2022-07" db="EMBL/GenBank/DDBJ databases">
        <title>Genome-wide signatures of adaptation to extreme environments.</title>
        <authorList>
            <person name="Cho C.H."/>
            <person name="Yoon H.S."/>
        </authorList>
    </citation>
    <scope>NUCLEOTIDE SEQUENCE [LARGE SCALE GENOMIC DNA]</scope>
    <source>
        <strain evidence="3 4">108.79 E11</strain>
    </source>
</reference>
<dbReference type="GO" id="GO:0032050">
    <property type="term" value="F:clathrin heavy chain binding"/>
    <property type="evidence" value="ECO:0007669"/>
    <property type="project" value="TreeGrafter"/>
</dbReference>
<feature type="compositionally biased region" description="Acidic residues" evidence="1">
    <location>
        <begin position="615"/>
        <end position="626"/>
    </location>
</feature>
<dbReference type="PANTHER" id="PTHR22951">
    <property type="entry name" value="CLATHRIN ASSEMBLY PROTEIN"/>
    <property type="match status" value="1"/>
</dbReference>
<sequence>MEKYTQKAVDATKIFTTHMTTNELKRAVTKATLDEETKPRLKDVKKIIRATYLRPSSTNKKCGPRKVLKYLQQRLEAAEYAVVLRALLVCHILLDEGSKGFVDLLQHSAVTFNLPYLRDQVSEYAQYTRAFARYIQEKIITVRTLGMSYDTIPDPSKKSRQQLYEVVPENEEEELYGDVNRLDMTELLQVLPVLETQTESLIAVRLSSDAAYNDLTVGVLERLTKDMLPLMKQLNDGMGKAMEDFFTLSLSECEQILKLYENYIELVHGAERLLGVARRLGASETQSSIEHIALDYLPGMKEHVSSLKEENKSKDKTPEKKDNLDPKKENYDEAAAVAAAIRESLKSGKSSEMITFDDDDSDDGGGTESPTTEASEEESDSSTKELDDFFGLFKGPDVQSSNTSSSGKKASKEKSKTSDKSKKKKHSSGQPHDDLVDLFSDASISRTSEPPVGNYGYPMPPAAGNYYPPPPPYMGQTSNPPMAPAYGNPFDEPQSNPFSSPYGAGGGAEAGNPYPMAPPSQQPPYPPPFAYYSAGLSSQSYPPPHLSSSSYPPPPGPNPYAEDGAPVPAAHQSYYSSYGMPSAYEGWSQQPPLSYPPQSLPPMERGGHPVQATPFDEEESREEAFDELNPFTDSHE</sequence>
<dbReference type="SUPFAM" id="SSF89009">
    <property type="entry name" value="GAT-like domain"/>
    <property type="match status" value="1"/>
</dbReference>
<feature type="compositionally biased region" description="Pro residues" evidence="1">
    <location>
        <begin position="541"/>
        <end position="558"/>
    </location>
</feature>
<organism evidence="3 4">
    <name type="scientific">Galdieria yellowstonensis</name>
    <dbReference type="NCBI Taxonomy" id="3028027"/>
    <lineage>
        <taxon>Eukaryota</taxon>
        <taxon>Rhodophyta</taxon>
        <taxon>Bangiophyceae</taxon>
        <taxon>Galdieriales</taxon>
        <taxon>Galdieriaceae</taxon>
        <taxon>Galdieria</taxon>
    </lineage>
</organism>
<dbReference type="AlphaFoldDB" id="A0AAV9IMW2"/>
<dbReference type="GO" id="GO:0072583">
    <property type="term" value="P:clathrin-dependent endocytosis"/>
    <property type="evidence" value="ECO:0007669"/>
    <property type="project" value="InterPro"/>
</dbReference>
<feature type="compositionally biased region" description="Pro residues" evidence="1">
    <location>
        <begin position="515"/>
        <end position="529"/>
    </location>
</feature>
<feature type="domain" description="ENTH" evidence="2">
    <location>
        <begin position="16"/>
        <end position="156"/>
    </location>
</feature>
<feature type="region of interest" description="Disordered" evidence="1">
    <location>
        <begin position="348"/>
        <end position="636"/>
    </location>
</feature>
<evidence type="ECO:0000313" key="3">
    <source>
        <dbReference type="EMBL" id="KAK4528852.1"/>
    </source>
</evidence>
<comment type="caution">
    <text evidence="3">The sequence shown here is derived from an EMBL/GenBank/DDBJ whole genome shotgun (WGS) entry which is preliminary data.</text>
</comment>
<evidence type="ECO:0000313" key="4">
    <source>
        <dbReference type="Proteomes" id="UP001300502"/>
    </source>
</evidence>
<dbReference type="PROSITE" id="PS50942">
    <property type="entry name" value="ENTH"/>
    <property type="match status" value="1"/>
</dbReference>
<gene>
    <name evidence="3" type="ORF">GAYE_SCF65G6799</name>
</gene>
<feature type="region of interest" description="Disordered" evidence="1">
    <location>
        <begin position="306"/>
        <end position="330"/>
    </location>
</feature>
<feature type="compositionally biased region" description="Acidic residues" evidence="1">
    <location>
        <begin position="355"/>
        <end position="365"/>
    </location>
</feature>
<evidence type="ECO:0000259" key="2">
    <source>
        <dbReference type="PROSITE" id="PS50942"/>
    </source>
</evidence>
<dbReference type="InterPro" id="IPR013809">
    <property type="entry name" value="ENTH"/>
</dbReference>
<evidence type="ECO:0000256" key="1">
    <source>
        <dbReference type="SAM" id="MobiDB-lite"/>
    </source>
</evidence>